<feature type="region of interest" description="Disordered" evidence="1">
    <location>
        <begin position="215"/>
        <end position="257"/>
    </location>
</feature>
<feature type="domain" description="BON" evidence="3">
    <location>
        <begin position="145"/>
        <end position="214"/>
    </location>
</feature>
<feature type="signal peptide" evidence="2">
    <location>
        <begin position="1"/>
        <end position="21"/>
    </location>
</feature>
<evidence type="ECO:0000313" key="5">
    <source>
        <dbReference type="Proteomes" id="UP000320672"/>
    </source>
</evidence>
<dbReference type="EMBL" id="CP036262">
    <property type="protein sequence ID" value="QDS94956.1"/>
    <property type="molecule type" value="Genomic_DNA"/>
</dbReference>
<keyword evidence="2" id="KW-0732">Signal</keyword>
<dbReference type="Proteomes" id="UP000320672">
    <property type="component" value="Chromosome"/>
</dbReference>
<dbReference type="OrthoDB" id="291345at2"/>
<evidence type="ECO:0000256" key="2">
    <source>
        <dbReference type="SAM" id="SignalP"/>
    </source>
</evidence>
<dbReference type="PROSITE" id="PS50914">
    <property type="entry name" value="BON"/>
    <property type="match status" value="1"/>
</dbReference>
<protein>
    <submittedName>
        <fullName evidence="4">BON domain protein</fullName>
    </submittedName>
</protein>
<dbReference type="InterPro" id="IPR007055">
    <property type="entry name" value="BON_dom"/>
</dbReference>
<evidence type="ECO:0000259" key="3">
    <source>
        <dbReference type="PROSITE" id="PS50914"/>
    </source>
</evidence>
<sequence length="257" mass="25804" precursor="true">MRHNLFTASVLALLCLGPIGASWVAAQGTGGGTTGGTGAANGLEFGSGIEAGLSDPNSIFEIDRGDSVGASSATVSGFSTVGGAGGATGGGAGGFGGGGFGGGMGGLGGLGGLFGGAFNQAQGQQDTSKTIRTRLRSAVEVRPIPSAQLQSTLRGRLDRNVASERFQGATVSFEDGMARLSGTVASEKDARMARLLMRLEPGVRDVQDDLQVAESLPSPSTIPTTNLPVRGPREGQVAPGMPSFVDQNGWRPLPNAE</sequence>
<proteinExistence type="predicted"/>
<dbReference type="RefSeq" id="WP_145352887.1">
    <property type="nucleotide sequence ID" value="NZ_CP036262.1"/>
</dbReference>
<gene>
    <name evidence="4" type="ORF">FF011L_37400</name>
</gene>
<dbReference type="Pfam" id="PF04972">
    <property type="entry name" value="BON"/>
    <property type="match status" value="1"/>
</dbReference>
<dbReference type="Gene3D" id="3.30.1340.30">
    <property type="match status" value="1"/>
</dbReference>
<name>A0A517MJ83_9BACT</name>
<reference evidence="4 5" key="1">
    <citation type="submission" date="2019-02" db="EMBL/GenBank/DDBJ databases">
        <title>Deep-cultivation of Planctomycetes and their phenomic and genomic characterization uncovers novel biology.</title>
        <authorList>
            <person name="Wiegand S."/>
            <person name="Jogler M."/>
            <person name="Boedeker C."/>
            <person name="Pinto D."/>
            <person name="Vollmers J."/>
            <person name="Rivas-Marin E."/>
            <person name="Kohn T."/>
            <person name="Peeters S.H."/>
            <person name="Heuer A."/>
            <person name="Rast P."/>
            <person name="Oberbeckmann S."/>
            <person name="Bunk B."/>
            <person name="Jeske O."/>
            <person name="Meyerdierks A."/>
            <person name="Storesund J.E."/>
            <person name="Kallscheuer N."/>
            <person name="Luecker S."/>
            <person name="Lage O.M."/>
            <person name="Pohl T."/>
            <person name="Merkel B.J."/>
            <person name="Hornburger P."/>
            <person name="Mueller R.-W."/>
            <person name="Bruemmer F."/>
            <person name="Labrenz M."/>
            <person name="Spormann A.M."/>
            <person name="Op den Camp H."/>
            <person name="Overmann J."/>
            <person name="Amann R."/>
            <person name="Jetten M.S.M."/>
            <person name="Mascher T."/>
            <person name="Medema M.H."/>
            <person name="Devos D.P."/>
            <person name="Kaster A.-K."/>
            <person name="Ovreas L."/>
            <person name="Rohde M."/>
            <person name="Galperin M.Y."/>
            <person name="Jogler C."/>
        </authorList>
    </citation>
    <scope>NUCLEOTIDE SEQUENCE [LARGE SCALE GENOMIC DNA]</scope>
    <source>
        <strain evidence="4 5">FF011L</strain>
    </source>
</reference>
<feature type="chain" id="PRO_5021951869" evidence="2">
    <location>
        <begin position="22"/>
        <end position="257"/>
    </location>
</feature>
<feature type="compositionally biased region" description="Polar residues" evidence="1">
    <location>
        <begin position="217"/>
        <end position="227"/>
    </location>
</feature>
<dbReference type="KEGG" id="rml:FF011L_37400"/>
<dbReference type="AlphaFoldDB" id="A0A517MJ83"/>
<evidence type="ECO:0000313" key="4">
    <source>
        <dbReference type="EMBL" id="QDS94956.1"/>
    </source>
</evidence>
<keyword evidence="5" id="KW-1185">Reference proteome</keyword>
<evidence type="ECO:0000256" key="1">
    <source>
        <dbReference type="SAM" id="MobiDB-lite"/>
    </source>
</evidence>
<organism evidence="4 5">
    <name type="scientific">Roseimaritima multifibrata</name>
    <dbReference type="NCBI Taxonomy" id="1930274"/>
    <lineage>
        <taxon>Bacteria</taxon>
        <taxon>Pseudomonadati</taxon>
        <taxon>Planctomycetota</taxon>
        <taxon>Planctomycetia</taxon>
        <taxon>Pirellulales</taxon>
        <taxon>Pirellulaceae</taxon>
        <taxon>Roseimaritima</taxon>
    </lineage>
</organism>
<accession>A0A517MJ83</accession>